<accession>A0A9D4FQU0</accession>
<evidence type="ECO:0000313" key="3">
    <source>
        <dbReference type="EMBL" id="KAH3802797.1"/>
    </source>
</evidence>
<keyword evidence="1" id="KW-0863">Zinc-finger</keyword>
<evidence type="ECO:0000259" key="2">
    <source>
        <dbReference type="PROSITE" id="PS50119"/>
    </source>
</evidence>
<evidence type="ECO:0000256" key="1">
    <source>
        <dbReference type="PROSITE-ProRule" id="PRU00024"/>
    </source>
</evidence>
<dbReference type="AlphaFoldDB" id="A0A9D4FQU0"/>
<dbReference type="GO" id="GO:0008270">
    <property type="term" value="F:zinc ion binding"/>
    <property type="evidence" value="ECO:0007669"/>
    <property type="project" value="UniProtKB-KW"/>
</dbReference>
<feature type="domain" description="B box-type" evidence="2">
    <location>
        <begin position="34"/>
        <end position="75"/>
    </location>
</feature>
<comment type="caution">
    <text evidence="3">The sequence shown here is derived from an EMBL/GenBank/DDBJ whole genome shotgun (WGS) entry which is preliminary data.</text>
</comment>
<keyword evidence="1" id="KW-0479">Metal-binding</keyword>
<dbReference type="Gene3D" id="3.30.160.60">
    <property type="entry name" value="Classic Zinc Finger"/>
    <property type="match status" value="1"/>
</dbReference>
<keyword evidence="1" id="KW-0862">Zinc</keyword>
<dbReference type="EMBL" id="JAIWYP010000007">
    <property type="protein sequence ID" value="KAH3802797.1"/>
    <property type="molecule type" value="Genomic_DNA"/>
</dbReference>
<gene>
    <name evidence="3" type="ORF">DPMN_156481</name>
</gene>
<dbReference type="PROSITE" id="PS50119">
    <property type="entry name" value="ZF_BBOX"/>
    <property type="match status" value="1"/>
</dbReference>
<reference evidence="3" key="2">
    <citation type="submission" date="2020-11" db="EMBL/GenBank/DDBJ databases">
        <authorList>
            <person name="McCartney M.A."/>
            <person name="Auch B."/>
            <person name="Kono T."/>
            <person name="Mallez S."/>
            <person name="Becker A."/>
            <person name="Gohl D.M."/>
            <person name="Silverstein K.A.T."/>
            <person name="Koren S."/>
            <person name="Bechman K.B."/>
            <person name="Herman A."/>
            <person name="Abrahante J.E."/>
            <person name="Garbe J."/>
        </authorList>
    </citation>
    <scope>NUCLEOTIDE SEQUENCE</scope>
    <source>
        <strain evidence="3">Duluth1</strain>
        <tissue evidence="3">Whole animal</tissue>
    </source>
</reference>
<sequence length="99" mass="11415">MRPLFGGESRNRGRTTLCAFPSSTTPQEKQELLKNLIACPNHEKEEVVYLCKDHDKTCCFKCAIADHRKCEEVKVICDILNYLQVKTVLIDFQQQGERL</sequence>
<reference evidence="3" key="1">
    <citation type="journal article" date="2019" name="bioRxiv">
        <title>The Genome of the Zebra Mussel, Dreissena polymorpha: A Resource for Invasive Species Research.</title>
        <authorList>
            <person name="McCartney M.A."/>
            <person name="Auch B."/>
            <person name="Kono T."/>
            <person name="Mallez S."/>
            <person name="Zhang Y."/>
            <person name="Obille A."/>
            <person name="Becker A."/>
            <person name="Abrahante J.E."/>
            <person name="Garbe J."/>
            <person name="Badalamenti J.P."/>
            <person name="Herman A."/>
            <person name="Mangelson H."/>
            <person name="Liachko I."/>
            <person name="Sullivan S."/>
            <person name="Sone E.D."/>
            <person name="Koren S."/>
            <person name="Silverstein K.A.T."/>
            <person name="Beckman K.B."/>
            <person name="Gohl D.M."/>
        </authorList>
    </citation>
    <scope>NUCLEOTIDE SEQUENCE</scope>
    <source>
        <strain evidence="3">Duluth1</strain>
        <tissue evidence="3">Whole animal</tissue>
    </source>
</reference>
<keyword evidence="4" id="KW-1185">Reference proteome</keyword>
<dbReference type="InterPro" id="IPR000315">
    <property type="entry name" value="Znf_B-box"/>
</dbReference>
<dbReference type="Proteomes" id="UP000828390">
    <property type="component" value="Unassembled WGS sequence"/>
</dbReference>
<protein>
    <recommendedName>
        <fullName evidence="2">B box-type domain-containing protein</fullName>
    </recommendedName>
</protein>
<proteinExistence type="predicted"/>
<organism evidence="3 4">
    <name type="scientific">Dreissena polymorpha</name>
    <name type="common">Zebra mussel</name>
    <name type="synonym">Mytilus polymorpha</name>
    <dbReference type="NCBI Taxonomy" id="45954"/>
    <lineage>
        <taxon>Eukaryota</taxon>
        <taxon>Metazoa</taxon>
        <taxon>Spiralia</taxon>
        <taxon>Lophotrochozoa</taxon>
        <taxon>Mollusca</taxon>
        <taxon>Bivalvia</taxon>
        <taxon>Autobranchia</taxon>
        <taxon>Heteroconchia</taxon>
        <taxon>Euheterodonta</taxon>
        <taxon>Imparidentia</taxon>
        <taxon>Neoheterodontei</taxon>
        <taxon>Myida</taxon>
        <taxon>Dreissenoidea</taxon>
        <taxon>Dreissenidae</taxon>
        <taxon>Dreissena</taxon>
    </lineage>
</organism>
<evidence type="ECO:0000313" key="4">
    <source>
        <dbReference type="Proteomes" id="UP000828390"/>
    </source>
</evidence>
<name>A0A9D4FQU0_DREPO</name>
<dbReference type="SUPFAM" id="SSF57845">
    <property type="entry name" value="B-box zinc-binding domain"/>
    <property type="match status" value="1"/>
</dbReference>